<dbReference type="PANTHER" id="PTHR43479:SF21">
    <property type="entry name" value="TRANSCRIPTIONAL REGULATOR, TETR FAMILY"/>
    <property type="match status" value="1"/>
</dbReference>
<keyword evidence="6" id="KW-1185">Reference proteome</keyword>
<dbReference type="InterPro" id="IPR001647">
    <property type="entry name" value="HTH_TetR"/>
</dbReference>
<evidence type="ECO:0000256" key="3">
    <source>
        <dbReference type="PROSITE-ProRule" id="PRU00335"/>
    </source>
</evidence>
<dbReference type="InterPro" id="IPR009057">
    <property type="entry name" value="Homeodomain-like_sf"/>
</dbReference>
<dbReference type="InterPro" id="IPR023772">
    <property type="entry name" value="DNA-bd_HTH_TetR-type_CS"/>
</dbReference>
<gene>
    <name evidence="5" type="ORF">SAMN05421736_12617</name>
</gene>
<reference evidence="6" key="1">
    <citation type="submission" date="2016-10" db="EMBL/GenBank/DDBJ databases">
        <authorList>
            <person name="Varghese N."/>
            <person name="Submissions S."/>
        </authorList>
    </citation>
    <scope>NUCLEOTIDE SEQUENCE [LARGE SCALE GENOMIC DNA]</scope>
    <source>
        <strain evidence="6">SP</strain>
    </source>
</reference>
<dbReference type="PANTHER" id="PTHR43479">
    <property type="entry name" value="ACREF/ENVCD OPERON REPRESSOR-RELATED"/>
    <property type="match status" value="1"/>
</dbReference>
<dbReference type="PRINTS" id="PR00455">
    <property type="entry name" value="HTHTETR"/>
</dbReference>
<evidence type="ECO:0000259" key="4">
    <source>
        <dbReference type="PROSITE" id="PS50977"/>
    </source>
</evidence>
<evidence type="ECO:0000313" key="6">
    <source>
        <dbReference type="Proteomes" id="UP000198935"/>
    </source>
</evidence>
<keyword evidence="1" id="KW-0678">Repressor</keyword>
<protein>
    <submittedName>
        <fullName evidence="5">DNA-binding transcriptional regulator, AcrR family</fullName>
    </submittedName>
</protein>
<name>A0A1H3UTV3_9BACI</name>
<dbReference type="EMBL" id="FNPI01000026">
    <property type="protein sequence ID" value="SDZ65676.1"/>
    <property type="molecule type" value="Genomic_DNA"/>
</dbReference>
<evidence type="ECO:0000313" key="5">
    <source>
        <dbReference type="EMBL" id="SDZ65676.1"/>
    </source>
</evidence>
<dbReference type="PROSITE" id="PS50977">
    <property type="entry name" value="HTH_TETR_2"/>
    <property type="match status" value="1"/>
</dbReference>
<feature type="domain" description="HTH tetR-type" evidence="4">
    <location>
        <begin position="9"/>
        <end position="69"/>
    </location>
</feature>
<feature type="DNA-binding region" description="H-T-H motif" evidence="3">
    <location>
        <begin position="32"/>
        <end position="51"/>
    </location>
</feature>
<evidence type="ECO:0000256" key="2">
    <source>
        <dbReference type="ARBA" id="ARBA00023125"/>
    </source>
</evidence>
<proteinExistence type="predicted"/>
<dbReference type="STRING" id="1503961.SAMN05421736_12617"/>
<dbReference type="Proteomes" id="UP000198935">
    <property type="component" value="Unassembled WGS sequence"/>
</dbReference>
<dbReference type="Pfam" id="PF00440">
    <property type="entry name" value="TetR_N"/>
    <property type="match status" value="1"/>
</dbReference>
<dbReference type="SUPFAM" id="SSF46689">
    <property type="entry name" value="Homeodomain-like"/>
    <property type="match status" value="1"/>
</dbReference>
<keyword evidence="2 3" id="KW-0238">DNA-binding</keyword>
<dbReference type="GO" id="GO:0003677">
    <property type="term" value="F:DNA binding"/>
    <property type="evidence" value="ECO:0007669"/>
    <property type="project" value="UniProtKB-UniRule"/>
</dbReference>
<dbReference type="AlphaFoldDB" id="A0A1H3UTV3"/>
<evidence type="ECO:0000256" key="1">
    <source>
        <dbReference type="ARBA" id="ARBA00022491"/>
    </source>
</evidence>
<organism evidence="5 6">
    <name type="scientific">Evansella caseinilytica</name>
    <dbReference type="NCBI Taxonomy" id="1503961"/>
    <lineage>
        <taxon>Bacteria</taxon>
        <taxon>Bacillati</taxon>
        <taxon>Bacillota</taxon>
        <taxon>Bacilli</taxon>
        <taxon>Bacillales</taxon>
        <taxon>Bacillaceae</taxon>
        <taxon>Evansella</taxon>
    </lineage>
</organism>
<dbReference type="PROSITE" id="PS01081">
    <property type="entry name" value="HTH_TETR_1"/>
    <property type="match status" value="1"/>
</dbReference>
<accession>A0A1H3UTV3</accession>
<dbReference type="Gene3D" id="1.10.357.10">
    <property type="entry name" value="Tetracycline Repressor, domain 2"/>
    <property type="match status" value="1"/>
</dbReference>
<dbReference type="OrthoDB" id="113732at2"/>
<dbReference type="InterPro" id="IPR050624">
    <property type="entry name" value="HTH-type_Tx_Regulator"/>
</dbReference>
<sequence>MNGYERRKQKKAEQIYAAAFDLISKFGYSKVSINEIAAMAKVSPATIFNYFGTKEQLYAETLDYWVDKQIEAYENILASTRSFPDKIKEILLLEADNVKTYFDHTTSPLDTETSSFLQSGSEEKIKQFFINIVELGKQEGYIRPNYSEDIIQAYFKMYINEFSRLLQQKKQAESTQQIEQLLHLFFYGLMEKK</sequence>